<accession>A0A0F9QVT2</accession>
<evidence type="ECO:0000313" key="4">
    <source>
        <dbReference type="EMBL" id="KKN17251.1"/>
    </source>
</evidence>
<dbReference type="InterPro" id="IPR028082">
    <property type="entry name" value="Peripla_BP_I"/>
</dbReference>
<organism evidence="4">
    <name type="scientific">marine sediment metagenome</name>
    <dbReference type="NCBI Taxonomy" id="412755"/>
    <lineage>
        <taxon>unclassified sequences</taxon>
        <taxon>metagenomes</taxon>
        <taxon>ecological metagenomes</taxon>
    </lineage>
</organism>
<dbReference type="PANTHER" id="PTHR30483">
    <property type="entry name" value="LEUCINE-SPECIFIC-BINDING PROTEIN"/>
    <property type="match status" value="1"/>
</dbReference>
<dbReference type="Pfam" id="PF13458">
    <property type="entry name" value="Peripla_BP_6"/>
    <property type="match status" value="1"/>
</dbReference>
<feature type="domain" description="Leucine-binding protein" evidence="2">
    <location>
        <begin position="29"/>
        <end position="366"/>
    </location>
</feature>
<dbReference type="SUPFAM" id="SSF53822">
    <property type="entry name" value="Periplasmic binding protein-like I"/>
    <property type="match status" value="1"/>
</dbReference>
<sequence>MNITIRTGIATALLTIAGIAAPAFAKDHTIGALFPLSGPNAVYGDIFMSGSDLAVEHINADKMLSGPLSIAYEDSQGLPQPAVVGMTKLVNVTTVPYILSAFTGVSKAISSIGARSEVVAVNGGGVGPDLAELGAYFWNVIPLANLEVRAVVPYLVNEQGLKKIVLVYVDDPLGQAIEAELEAQLPDVGGELVGSYSVPTSAQQFSGIAAQVRSSGADAVYVASFGNQQVQIVKQLRDNGVDAQLVSYSGFSTPDALALPESEGMILTGQEVNYASGDAVTKRFVADYKAKYDRDPTAYNVNYYNATLIYAQLAAAIEADGKDVTGAALLAKRLETASFDLVGGTVSFQENGTLLFPIQIKQVKNGALEPLTSVTFN</sequence>
<name>A0A0F9QVT2_9ZZZZ</name>
<gene>
    <name evidence="3" type="ORF">LCGC14_0967740</name>
    <name evidence="4" type="ORF">LCGC14_0967790</name>
</gene>
<reference evidence="4" key="1">
    <citation type="journal article" date="2015" name="Nature">
        <title>Complex archaea that bridge the gap between prokaryotes and eukaryotes.</title>
        <authorList>
            <person name="Spang A."/>
            <person name="Saw J.H."/>
            <person name="Jorgensen S.L."/>
            <person name="Zaremba-Niedzwiedzka K."/>
            <person name="Martijn J."/>
            <person name="Lind A.E."/>
            <person name="van Eijk R."/>
            <person name="Schleper C."/>
            <person name="Guy L."/>
            <person name="Ettema T.J."/>
        </authorList>
    </citation>
    <scope>NUCLEOTIDE SEQUENCE</scope>
</reference>
<comment type="caution">
    <text evidence="4">The sequence shown here is derived from an EMBL/GenBank/DDBJ whole genome shotgun (WGS) entry which is preliminary data.</text>
</comment>
<keyword evidence="1" id="KW-0732">Signal</keyword>
<dbReference type="InterPro" id="IPR028081">
    <property type="entry name" value="Leu-bd"/>
</dbReference>
<protein>
    <recommendedName>
        <fullName evidence="2">Leucine-binding protein domain-containing protein</fullName>
    </recommendedName>
</protein>
<dbReference type="EMBL" id="LAZR01003541">
    <property type="protein sequence ID" value="KKN17251.1"/>
    <property type="molecule type" value="Genomic_DNA"/>
</dbReference>
<evidence type="ECO:0000256" key="1">
    <source>
        <dbReference type="ARBA" id="ARBA00022729"/>
    </source>
</evidence>
<proteinExistence type="predicted"/>
<dbReference type="Gene3D" id="3.40.50.2300">
    <property type="match status" value="2"/>
</dbReference>
<evidence type="ECO:0000259" key="2">
    <source>
        <dbReference type="Pfam" id="PF13458"/>
    </source>
</evidence>
<dbReference type="AlphaFoldDB" id="A0A0F9QVT2"/>
<dbReference type="InterPro" id="IPR051010">
    <property type="entry name" value="BCAA_transport"/>
</dbReference>
<dbReference type="EMBL" id="LAZR01003541">
    <property type="protein sequence ID" value="KKN17246.1"/>
    <property type="molecule type" value="Genomic_DNA"/>
</dbReference>
<dbReference type="PANTHER" id="PTHR30483:SF6">
    <property type="entry name" value="PERIPLASMIC BINDING PROTEIN OF ABC TRANSPORTER FOR NATURAL AMINO ACIDS"/>
    <property type="match status" value="1"/>
</dbReference>
<evidence type="ECO:0000313" key="3">
    <source>
        <dbReference type="EMBL" id="KKN17246.1"/>
    </source>
</evidence>